<accession>I0W8X9</accession>
<feature type="domain" description="Transposase IS30-like HTH" evidence="1">
    <location>
        <begin position="43"/>
        <end position="86"/>
    </location>
</feature>
<name>I0W8X9_RHOOP</name>
<dbReference type="InterPro" id="IPR009057">
    <property type="entry name" value="Homeodomain-like_sf"/>
</dbReference>
<dbReference type="Proteomes" id="UP000006447">
    <property type="component" value="Unassembled WGS sequence"/>
</dbReference>
<comment type="caution">
    <text evidence="2">The sequence shown here is derived from an EMBL/GenBank/DDBJ whole genome shotgun (WGS) entry which is preliminary data.</text>
</comment>
<proteinExistence type="predicted"/>
<dbReference type="PATRIC" id="fig|1165867.3.peg.7495"/>
<gene>
    <name evidence="2" type="ORF">W59_36573</name>
</gene>
<dbReference type="GO" id="GO:0032196">
    <property type="term" value="P:transposition"/>
    <property type="evidence" value="ECO:0007669"/>
    <property type="project" value="TreeGrafter"/>
</dbReference>
<dbReference type="PANTHER" id="PTHR10948:SF23">
    <property type="entry name" value="TRANSPOSASE INSI FOR INSERTION SEQUENCE ELEMENT IS30A-RELATED"/>
    <property type="match status" value="1"/>
</dbReference>
<dbReference type="EMBL" id="AJJH01000174">
    <property type="protein sequence ID" value="EID72845.1"/>
    <property type="molecule type" value="Genomic_DNA"/>
</dbReference>
<evidence type="ECO:0000259" key="1">
    <source>
        <dbReference type="Pfam" id="PF13936"/>
    </source>
</evidence>
<dbReference type="RefSeq" id="WP_007301289.1">
    <property type="nucleotide sequence ID" value="NZ_AJJH01000174.1"/>
</dbReference>
<protein>
    <recommendedName>
        <fullName evidence="1">Transposase IS30-like HTH domain-containing protein</fullName>
    </recommendedName>
</protein>
<reference evidence="2 3" key="1">
    <citation type="journal article" date="2012" name="J. Bacteriol.">
        <title>Draft genome sequence of the nitrophenol-degrading actinomycete Rhodococcus imtechensis RKJ300.</title>
        <authorList>
            <person name="Vikram S."/>
            <person name="Kumar S."/>
            <person name="Subramanian S."/>
            <person name="Raghava G.P."/>
        </authorList>
    </citation>
    <scope>NUCLEOTIDE SEQUENCE [LARGE SCALE GENOMIC DNA]</scope>
    <source>
        <strain evidence="2 3">RKJ300</strain>
    </source>
</reference>
<dbReference type="Pfam" id="PF13936">
    <property type="entry name" value="HTH_38"/>
    <property type="match status" value="1"/>
</dbReference>
<dbReference type="InterPro" id="IPR051917">
    <property type="entry name" value="Transposase-Integrase"/>
</dbReference>
<evidence type="ECO:0000313" key="2">
    <source>
        <dbReference type="EMBL" id="EID72845.1"/>
    </source>
</evidence>
<dbReference type="InterPro" id="IPR025246">
    <property type="entry name" value="IS30-like_HTH"/>
</dbReference>
<dbReference type="PANTHER" id="PTHR10948">
    <property type="entry name" value="TRANSPOSASE"/>
    <property type="match status" value="1"/>
</dbReference>
<dbReference type="AlphaFoldDB" id="I0W8X9"/>
<dbReference type="SUPFAM" id="SSF46689">
    <property type="entry name" value="Homeodomain-like"/>
    <property type="match status" value="1"/>
</dbReference>
<organism evidence="2 3">
    <name type="scientific">Rhodococcus opacus RKJ300 = JCM 13270</name>
    <dbReference type="NCBI Taxonomy" id="1165867"/>
    <lineage>
        <taxon>Bacteria</taxon>
        <taxon>Bacillati</taxon>
        <taxon>Actinomycetota</taxon>
        <taxon>Actinomycetes</taxon>
        <taxon>Mycobacteriales</taxon>
        <taxon>Nocardiaceae</taxon>
        <taxon>Rhodococcus</taxon>
    </lineage>
</organism>
<dbReference type="Gene3D" id="1.10.10.60">
    <property type="entry name" value="Homeodomain-like"/>
    <property type="match status" value="1"/>
</dbReference>
<sequence length="175" mass="20273">MMAAGIGTGEACRRLGIARTTGYLWRAQRGGLLRTVLPQDSRSGRYLSLLERERIAVLHAQQCSVREIARRLNRAPSTISRELRRNMRAGDDGNYDAGLAHSRAREQTRRRRRSIFARDSALRTLVQDKLKLQWSPEQIAGWLRTTYPDRPDWHLCHETIYQGLYTADMVDYHEH</sequence>
<evidence type="ECO:0000313" key="3">
    <source>
        <dbReference type="Proteomes" id="UP000006447"/>
    </source>
</evidence>
<dbReference type="GO" id="GO:0004803">
    <property type="term" value="F:transposase activity"/>
    <property type="evidence" value="ECO:0007669"/>
    <property type="project" value="TreeGrafter"/>
</dbReference>
<dbReference type="GO" id="GO:0005829">
    <property type="term" value="C:cytosol"/>
    <property type="evidence" value="ECO:0007669"/>
    <property type="project" value="TreeGrafter"/>
</dbReference>